<name>A0A914LCA5_MELIC</name>
<dbReference type="InterPro" id="IPR008042">
    <property type="entry name" value="Retrotrans_Pao"/>
</dbReference>
<organism evidence="3 4">
    <name type="scientific">Meloidogyne incognita</name>
    <name type="common">Southern root-knot nematode worm</name>
    <name type="synonym">Oxyuris incognita</name>
    <dbReference type="NCBI Taxonomy" id="6306"/>
    <lineage>
        <taxon>Eukaryota</taxon>
        <taxon>Metazoa</taxon>
        <taxon>Ecdysozoa</taxon>
        <taxon>Nematoda</taxon>
        <taxon>Chromadorea</taxon>
        <taxon>Rhabditida</taxon>
        <taxon>Tylenchina</taxon>
        <taxon>Tylenchomorpha</taxon>
        <taxon>Tylenchoidea</taxon>
        <taxon>Meloidogynidae</taxon>
        <taxon>Meloidogyninae</taxon>
        <taxon>Meloidogyne</taxon>
        <taxon>Meloidogyne incognita group</taxon>
    </lineage>
</organism>
<dbReference type="Pfam" id="PF05380">
    <property type="entry name" value="Peptidase_A17"/>
    <property type="match status" value="1"/>
</dbReference>
<protein>
    <submittedName>
        <fullName evidence="4">DUF5641 domain-containing protein</fullName>
    </submittedName>
</protein>
<dbReference type="InterPro" id="IPR043502">
    <property type="entry name" value="DNA/RNA_pol_sf"/>
</dbReference>
<dbReference type="Gene3D" id="3.30.70.270">
    <property type="match status" value="1"/>
</dbReference>
<evidence type="ECO:0000259" key="2">
    <source>
        <dbReference type="Pfam" id="PF18701"/>
    </source>
</evidence>
<feature type="domain" description="DUF5641" evidence="2">
    <location>
        <begin position="1757"/>
        <end position="1847"/>
    </location>
</feature>
<dbReference type="Gene3D" id="3.30.420.10">
    <property type="entry name" value="Ribonuclease H-like superfamily/Ribonuclease H"/>
    <property type="match status" value="1"/>
</dbReference>
<accession>A0A914LCA5</accession>
<dbReference type="Pfam" id="PF03564">
    <property type="entry name" value="DUF1759"/>
    <property type="match status" value="1"/>
</dbReference>
<evidence type="ECO:0000256" key="1">
    <source>
        <dbReference type="SAM" id="MobiDB-lite"/>
    </source>
</evidence>
<dbReference type="SUPFAM" id="SSF56672">
    <property type="entry name" value="DNA/RNA polymerases"/>
    <property type="match status" value="1"/>
</dbReference>
<dbReference type="GO" id="GO:0003676">
    <property type="term" value="F:nucleic acid binding"/>
    <property type="evidence" value="ECO:0007669"/>
    <property type="project" value="InterPro"/>
</dbReference>
<dbReference type="Pfam" id="PF18701">
    <property type="entry name" value="DUF5641"/>
    <property type="match status" value="1"/>
</dbReference>
<dbReference type="Gene3D" id="3.10.10.10">
    <property type="entry name" value="HIV Type 1 Reverse Transcriptase, subunit A, domain 1"/>
    <property type="match status" value="1"/>
</dbReference>
<feature type="region of interest" description="Disordered" evidence="1">
    <location>
        <begin position="323"/>
        <end position="396"/>
    </location>
</feature>
<keyword evidence="3" id="KW-1185">Reference proteome</keyword>
<dbReference type="PANTHER" id="PTHR47331:SF1">
    <property type="entry name" value="GAG-LIKE PROTEIN"/>
    <property type="match status" value="1"/>
</dbReference>
<feature type="compositionally biased region" description="Basic and acidic residues" evidence="1">
    <location>
        <begin position="331"/>
        <end position="342"/>
    </location>
</feature>
<dbReference type="SUPFAM" id="SSF53098">
    <property type="entry name" value="Ribonuclease H-like"/>
    <property type="match status" value="1"/>
</dbReference>
<dbReference type="InterPro" id="IPR036397">
    <property type="entry name" value="RNaseH_sf"/>
</dbReference>
<evidence type="ECO:0000313" key="3">
    <source>
        <dbReference type="Proteomes" id="UP000887563"/>
    </source>
</evidence>
<dbReference type="InterPro" id="IPR005312">
    <property type="entry name" value="DUF1759"/>
</dbReference>
<feature type="compositionally biased region" description="Low complexity" evidence="1">
    <location>
        <begin position="361"/>
        <end position="374"/>
    </location>
</feature>
<dbReference type="GO" id="GO:0042575">
    <property type="term" value="C:DNA polymerase complex"/>
    <property type="evidence" value="ECO:0007669"/>
    <property type="project" value="UniProtKB-ARBA"/>
</dbReference>
<dbReference type="WBParaSite" id="Minc3s00395g11568">
    <property type="protein sequence ID" value="Minc3s00395g11568"/>
    <property type="gene ID" value="Minc3s00395g11568"/>
</dbReference>
<dbReference type="InterPro" id="IPR040676">
    <property type="entry name" value="DUF5641"/>
</dbReference>
<dbReference type="GO" id="GO:0006259">
    <property type="term" value="P:DNA metabolic process"/>
    <property type="evidence" value="ECO:0007669"/>
    <property type="project" value="UniProtKB-ARBA"/>
</dbReference>
<dbReference type="InterPro" id="IPR043128">
    <property type="entry name" value="Rev_trsase/Diguanyl_cyclase"/>
</dbReference>
<evidence type="ECO:0000313" key="4">
    <source>
        <dbReference type="WBParaSite" id="Minc3s00395g11568"/>
    </source>
</evidence>
<dbReference type="Proteomes" id="UP000887563">
    <property type="component" value="Unplaced"/>
</dbReference>
<dbReference type="InterPro" id="IPR012337">
    <property type="entry name" value="RNaseH-like_sf"/>
</dbReference>
<proteinExistence type="predicted"/>
<sequence length="2134" mass="244985">MANVLTNRMKKMCLALNALLAQTTPTLPEQQDSLSELAEIKSTLVVLRGHLKELEDIIAAMNKIDEDWALALSQAAEADKTRMARIYDKDQEDYQCEVMTTRALEARRVMLATTCQQGESTSFLNRSIDPTMNQMLNQTVQPVSLPMLASPKKFSGKIRHWREFIESFNATVGNSNIEAVHKFNHLLGLLEGEALDLVRYLRPSADNYKIALDMLTERYDDKETLTGDLIQRFHSLKPCQTFSDVRQFQLELELICRQLEALGAELNNPIICSSLENKLSFAMLKEIKKAKRNNPAWNTKLFREKLKQMVRDEETNERAYGLQHVSNMGQRPRDPRVRRDRSPTLTLALPKEEKSVSFQRPTIRPTIKSPSTSIPRPPPNPVKRSLSPPSNGSMGVSAPKVPNSPCFFCFEMHWTVSCAKFKTFPERLNRARELRLCSRCLSRTHAPPNCQNPRTCNYCQGPHPKALCKKLLDLNERKRSQSNSPENPGPRATVNVVKAEPKSEARAMSSFPVRETLYMCTENVVCNPDNPELKMTATIIWDSCCGLSYITERAAKILGLPIQGKEKVEVFRAFSSTPLLHEYDVSPVSILANNGTGYTYNTSLRHKERITTSIPVAELDLDHPLLKARILPFNTPRKEPDILLGARDYDSLKVTPQEKLPSGFSIYQTLIGPLIYGEGQIPKSDNMGQLASVTISEREPSVMYVGSKQDQALQELVEQHFSLQNAGLQDVEMGNKDEQLLEEFTESLVQGPDGRYQARLLWNDKKNLLPVNYGLARGRLNSTLRQLRNDPKVLETYNQIIIDQEKKGIIEKVEDMKNYSGTHYLAHQPVLKQANEQTKVRIVYDGSARVRGSSAPSLNECLYKGPLLLQNLTGVLLRLRLATTLITMDIEKAFLQIEIAPEDRDSTRFLWSSNPLDPTFDEKPIVYRFTRVLFGLSCSPFLLSATVVHHLNKYPDSKVAQRILDNIYVDNIAVDVPEGMTPKSVVEEACSIFESAKMNLREITSNNRRFIETLPKDKILPNREVKLLGIKWDTAFDWLKISLPSLPEGEITTKRKALSILATPFDPLGLICPVLLPVKLFLNELWASKLKWDEEFSVEQNETWRTIMGKWKDRSFAVNRRLFSPFFEGETGSYSLHVFTDASGKAFGVCVYLVREQHDTRESTLIMAKSSIKPNKLPKNYATMPKLELQAAKLGVKLLKFVLEQLHTLTVEATYLWVDAVDIIHWLKTDKKLDRYIENRLEILRKYKVHRVPGKENPADIASRGTEPDILNKSKIWWEGPTWLKAEKSEWPETESFDPTNDLNESKNVVLGHLSLNVQTLGTPPFLVDLKRFGYCRLSKLKRVVAYVLRFCRQNTVKDGDVAYGNFKEQIVSYTLSVKDLKMAFKLLLREAQRAHPPSQQVQAQLNLRKSTKDDQLWRCVGRIENSEASKDAQFPVWLPREADITRLIIQEAHIQSKHSGVATVTGIIRQHFWVDKCRQTIEGILYRDPATKCYRCARFRAQPYPKKPFPALPQDRVKCERPFGSVGLDYSGPLLYRTNEGLAKYWGIIYTCMASRAIAVDVVTDCTAFAFLNSFRRFVAQWDCPLNIYSDNASQFKIASQIVSTNWTVKEVNRERRIEKRWEGVFRHNSVQNYMVNNGVNWYFIIERAPWKGPYERLIGPIKYCLNRVAAKSTKLNLDEVRTLMSEIAKIVNERPVTFRSERELFKPIRPIDLLLPWKEHSTVPTLNPEVLVCEEEYQPGNDAALRLEKQLLASRKQLEKFRKSWMNHYLLSLRERSCSTQPTKSCLSPSVGDVVIVYDPDHARKYWRLAKIIELHSDIKGVVRSARINMGGTITNRSISHLYLLEMHENQDNISLANLTNISVTDRMDGVYLYEDDMEEMQEERHETTGGIILTEWGWNDRCDPGETGHENCERVVLGDLLPRRPVRIREKIRLQPMDNIVNTQQPFAATTLLLLAIFQAVCRSDLRNLVLVFLRDANLERRNVLMLWRHFANEHFRWSRRNPPLMKDEDWTHVVSVRRKCKVAEAALGQHLVRPAHLPEFRNFDWQHIDFTASAEVRLTTEEFCNRHHRFLQTAINIQRHELFYGRQPTLRATANIMIMGDSFNEQLKQVVEYWSPCHHTYIPIPQNGRF</sequence>
<dbReference type="PANTHER" id="PTHR47331">
    <property type="entry name" value="PHD-TYPE DOMAIN-CONTAINING PROTEIN"/>
    <property type="match status" value="1"/>
</dbReference>
<reference evidence="4" key="1">
    <citation type="submission" date="2022-11" db="UniProtKB">
        <authorList>
            <consortium name="WormBaseParasite"/>
        </authorList>
    </citation>
    <scope>IDENTIFICATION</scope>
</reference>